<dbReference type="SUPFAM" id="SSF56112">
    <property type="entry name" value="Protein kinase-like (PK-like)"/>
    <property type="match status" value="1"/>
</dbReference>
<name>A0A9W9Q069_9EURO</name>
<dbReference type="PANTHER" id="PTHR38248">
    <property type="entry name" value="FUNK1 6"/>
    <property type="match status" value="1"/>
</dbReference>
<keyword evidence="7" id="KW-1185">Reference proteome</keyword>
<evidence type="ECO:0000313" key="6">
    <source>
        <dbReference type="EMBL" id="KAJ5318440.1"/>
    </source>
</evidence>
<feature type="compositionally biased region" description="Polar residues" evidence="4">
    <location>
        <begin position="134"/>
        <end position="144"/>
    </location>
</feature>
<dbReference type="InterPro" id="IPR040976">
    <property type="entry name" value="Pkinase_fungal"/>
</dbReference>
<comment type="caution">
    <text evidence="6">The sequence shown here is derived from an EMBL/GenBank/DDBJ whole genome shotgun (WGS) entry which is preliminary data.</text>
</comment>
<reference evidence="6" key="2">
    <citation type="journal article" date="2023" name="IMA Fungus">
        <title>Comparative genomic study of the Penicillium genus elucidates a diverse pangenome and 15 lateral gene transfer events.</title>
        <authorList>
            <person name="Petersen C."/>
            <person name="Sorensen T."/>
            <person name="Nielsen M.R."/>
            <person name="Sondergaard T.E."/>
            <person name="Sorensen J.L."/>
            <person name="Fitzpatrick D.A."/>
            <person name="Frisvad J.C."/>
            <person name="Nielsen K.L."/>
        </authorList>
    </citation>
    <scope>NUCLEOTIDE SEQUENCE</scope>
    <source>
        <strain evidence="6">IBT 21472</strain>
    </source>
</reference>
<feature type="compositionally biased region" description="Low complexity" evidence="4">
    <location>
        <begin position="113"/>
        <end position="123"/>
    </location>
</feature>
<evidence type="ECO:0000256" key="4">
    <source>
        <dbReference type="SAM" id="MobiDB-lite"/>
    </source>
</evidence>
<feature type="region of interest" description="Disordered" evidence="4">
    <location>
        <begin position="85"/>
        <end position="150"/>
    </location>
</feature>
<dbReference type="Proteomes" id="UP001147746">
    <property type="component" value="Unassembled WGS sequence"/>
</dbReference>
<dbReference type="EC" id="2.7.11.1" evidence="1"/>
<dbReference type="Pfam" id="PF17667">
    <property type="entry name" value="Pkinase_fungal"/>
    <property type="match status" value="1"/>
</dbReference>
<dbReference type="AlphaFoldDB" id="A0A9W9Q069"/>
<feature type="domain" description="Fungal-type protein kinase" evidence="5">
    <location>
        <begin position="2"/>
        <end position="272"/>
    </location>
</feature>
<reference evidence="6" key="1">
    <citation type="submission" date="2022-12" db="EMBL/GenBank/DDBJ databases">
        <authorList>
            <person name="Petersen C."/>
        </authorList>
    </citation>
    <scope>NUCLEOTIDE SEQUENCE</scope>
    <source>
        <strain evidence="6">IBT 21472</strain>
    </source>
</reference>
<evidence type="ECO:0000256" key="2">
    <source>
        <dbReference type="ARBA" id="ARBA00047899"/>
    </source>
</evidence>
<organism evidence="6 7">
    <name type="scientific">Penicillium atrosanguineum</name>
    <dbReference type="NCBI Taxonomy" id="1132637"/>
    <lineage>
        <taxon>Eukaryota</taxon>
        <taxon>Fungi</taxon>
        <taxon>Dikarya</taxon>
        <taxon>Ascomycota</taxon>
        <taxon>Pezizomycotina</taxon>
        <taxon>Eurotiomycetes</taxon>
        <taxon>Eurotiomycetidae</taxon>
        <taxon>Eurotiales</taxon>
        <taxon>Aspergillaceae</taxon>
        <taxon>Penicillium</taxon>
    </lineage>
</organism>
<evidence type="ECO:0000256" key="3">
    <source>
        <dbReference type="ARBA" id="ARBA00048679"/>
    </source>
</evidence>
<evidence type="ECO:0000256" key="1">
    <source>
        <dbReference type="ARBA" id="ARBA00012513"/>
    </source>
</evidence>
<dbReference type="InterPro" id="IPR008266">
    <property type="entry name" value="Tyr_kinase_AS"/>
</dbReference>
<protein>
    <recommendedName>
        <fullName evidence="1">non-specific serine/threonine protein kinase</fullName>
        <ecNumber evidence="1">2.7.11.1</ecNumber>
    </recommendedName>
</protein>
<gene>
    <name evidence="6" type="ORF">N7476_004860</name>
</gene>
<dbReference type="GO" id="GO:0004674">
    <property type="term" value="F:protein serine/threonine kinase activity"/>
    <property type="evidence" value="ECO:0007669"/>
    <property type="project" value="UniProtKB-EC"/>
</dbReference>
<comment type="catalytic activity">
    <reaction evidence="2">
        <text>L-threonyl-[protein] + ATP = O-phospho-L-threonyl-[protein] + ADP + H(+)</text>
        <dbReference type="Rhea" id="RHEA:46608"/>
        <dbReference type="Rhea" id="RHEA-COMP:11060"/>
        <dbReference type="Rhea" id="RHEA-COMP:11605"/>
        <dbReference type="ChEBI" id="CHEBI:15378"/>
        <dbReference type="ChEBI" id="CHEBI:30013"/>
        <dbReference type="ChEBI" id="CHEBI:30616"/>
        <dbReference type="ChEBI" id="CHEBI:61977"/>
        <dbReference type="ChEBI" id="CHEBI:456216"/>
        <dbReference type="EC" id="2.7.11.1"/>
    </reaction>
</comment>
<evidence type="ECO:0000313" key="7">
    <source>
        <dbReference type="Proteomes" id="UP001147746"/>
    </source>
</evidence>
<dbReference type="InterPro" id="IPR011009">
    <property type="entry name" value="Kinase-like_dom_sf"/>
</dbReference>
<dbReference type="EMBL" id="JAPZBO010000004">
    <property type="protein sequence ID" value="KAJ5318440.1"/>
    <property type="molecule type" value="Genomic_DNA"/>
</dbReference>
<proteinExistence type="predicted"/>
<evidence type="ECO:0000259" key="5">
    <source>
        <dbReference type="Pfam" id="PF17667"/>
    </source>
</evidence>
<dbReference type="Gene3D" id="1.10.510.10">
    <property type="entry name" value="Transferase(Phosphotransferase) domain 1"/>
    <property type="match status" value="1"/>
</dbReference>
<dbReference type="PROSITE" id="PS00109">
    <property type="entry name" value="PROTEIN_KINASE_TYR"/>
    <property type="match status" value="1"/>
</dbReference>
<sequence>MSRAPCIAGRATTCWKAHREAKPGIPLVVKDSWQYTERDEEGELLQEATDRGVVNFARYYHHATVRIRDQIDDVQGNVRGGLDITTASNYRPERSALSTGTGTIEDPRKSRSSGRSGLKRSSSQTGALLPPNKRSCSVSPTEASFNPPPNRVHRRIVLRDYGKPIYKASTRTALLAALEGCIAGHQSLQRTGILHRDISVNNLLINEDKDNPSWPSFLIDLGLAIKEQRVGVSGANGKTGTRAFMAIGSLMGEKHSFMHDLESFFWVIFWICIHYDGPGNGKVVEKFDEWNFRDTEALADLKKGAISDEADFVRSANVHFTKHYHPLIRCVNTLRKAVFPNGRRWTKEDTGLYDRMKEILRDARED</sequence>
<comment type="catalytic activity">
    <reaction evidence="3">
        <text>L-seryl-[protein] + ATP = O-phospho-L-seryl-[protein] + ADP + H(+)</text>
        <dbReference type="Rhea" id="RHEA:17989"/>
        <dbReference type="Rhea" id="RHEA-COMP:9863"/>
        <dbReference type="Rhea" id="RHEA-COMP:11604"/>
        <dbReference type="ChEBI" id="CHEBI:15378"/>
        <dbReference type="ChEBI" id="CHEBI:29999"/>
        <dbReference type="ChEBI" id="CHEBI:30616"/>
        <dbReference type="ChEBI" id="CHEBI:83421"/>
        <dbReference type="ChEBI" id="CHEBI:456216"/>
        <dbReference type="EC" id="2.7.11.1"/>
    </reaction>
</comment>
<dbReference type="PANTHER" id="PTHR38248:SF2">
    <property type="entry name" value="FUNK1 11"/>
    <property type="match status" value="1"/>
</dbReference>
<accession>A0A9W9Q069</accession>